<proteinExistence type="predicted"/>
<dbReference type="OrthoDB" id="109251at2157"/>
<dbReference type="EMBL" id="RBZW01000025">
    <property type="protein sequence ID" value="THE64784.1"/>
    <property type="molecule type" value="Genomic_DNA"/>
</dbReference>
<keyword evidence="2" id="KW-1185">Reference proteome</keyword>
<dbReference type="Proteomes" id="UP000318864">
    <property type="component" value="Unassembled WGS sequence"/>
</dbReference>
<gene>
    <name evidence="1" type="ORF">D8Y22_11035</name>
</gene>
<evidence type="ECO:0000313" key="2">
    <source>
        <dbReference type="Proteomes" id="UP000318864"/>
    </source>
</evidence>
<protein>
    <submittedName>
        <fullName evidence="1">Uncharacterized protein</fullName>
    </submittedName>
</protein>
<sequence>MVYRWNCNRCEFVVWAESGAALRTGVQSHLLDHDRETLYKEGFKIGWNCPHCQASSLGHDVDEAVSQYERHLFEHVEDQIRSGVHVGNEIGGTGNVLVLSPPGTDGADDARIHFTAPADVALFVTTNVDDRLDTLATRLSEWPTRTIVLTTSERPLEGIESDLSDVSLEIVKLDSGLGLAGLGETISRVIDEHNDPGYKLSVGFEIVSEIVAKFDLERVFRFLHLLTSRIESADALGHYYWHPQQQTGPTLNLLGELFDLQLETTANRFVSTG</sequence>
<dbReference type="Pfam" id="PF24336">
    <property type="entry name" value="DUF7504"/>
    <property type="match status" value="1"/>
</dbReference>
<organism evidence="1 2">
    <name type="scientific">Salinadaptatus halalkaliphilus</name>
    <dbReference type="NCBI Taxonomy" id="2419781"/>
    <lineage>
        <taxon>Archaea</taxon>
        <taxon>Methanobacteriati</taxon>
        <taxon>Methanobacteriota</taxon>
        <taxon>Stenosarchaea group</taxon>
        <taxon>Halobacteria</taxon>
        <taxon>Halobacteriales</taxon>
        <taxon>Natrialbaceae</taxon>
        <taxon>Salinadaptatus</taxon>
    </lineage>
</organism>
<accession>A0A4S3TKV7</accession>
<name>A0A4S3TKV7_9EURY</name>
<dbReference type="InterPro" id="IPR055927">
    <property type="entry name" value="DUF7504"/>
</dbReference>
<reference evidence="1 2" key="1">
    <citation type="submission" date="2018-10" db="EMBL/GenBank/DDBJ databases">
        <title>Natronolimnobius sp. XQ-INN 246 isolated from Inner Mongolia Autonomous Region of China.</title>
        <authorList>
            <person name="Xue Q."/>
        </authorList>
    </citation>
    <scope>NUCLEOTIDE SEQUENCE [LARGE SCALE GENOMIC DNA]</scope>
    <source>
        <strain evidence="1 2">XQ-INN 246</strain>
    </source>
</reference>
<evidence type="ECO:0000313" key="1">
    <source>
        <dbReference type="EMBL" id="THE64784.1"/>
    </source>
</evidence>
<comment type="caution">
    <text evidence="1">The sequence shown here is derived from an EMBL/GenBank/DDBJ whole genome shotgun (WGS) entry which is preliminary data.</text>
</comment>
<dbReference type="AlphaFoldDB" id="A0A4S3TKV7"/>